<feature type="domain" description="Glucose-methanol-choline oxidoreductase N-terminal" evidence="7">
    <location>
        <begin position="115"/>
        <end position="138"/>
    </location>
</feature>
<dbReference type="SUPFAM" id="SSF54373">
    <property type="entry name" value="FAD-linked reductases, C-terminal domain"/>
    <property type="match status" value="1"/>
</dbReference>
<evidence type="ECO:0000259" key="8">
    <source>
        <dbReference type="PROSITE" id="PS00624"/>
    </source>
</evidence>
<dbReference type="GO" id="GO:0050660">
    <property type="term" value="F:flavin adenine dinucleotide binding"/>
    <property type="evidence" value="ECO:0007669"/>
    <property type="project" value="InterPro"/>
</dbReference>
<keyword evidence="10" id="KW-1185">Reference proteome</keyword>
<evidence type="ECO:0000256" key="3">
    <source>
        <dbReference type="PIRSR" id="PIRSR000137-1"/>
    </source>
</evidence>
<evidence type="ECO:0000256" key="4">
    <source>
        <dbReference type="PIRSR" id="PIRSR000137-2"/>
    </source>
</evidence>
<dbReference type="InterPro" id="IPR000172">
    <property type="entry name" value="GMC_OxRdtase_N"/>
</dbReference>
<gene>
    <name evidence="9" type="ORF">M408DRAFT_333920</name>
</gene>
<comment type="similarity">
    <text evidence="2 5">Belongs to the GMC oxidoreductase family.</text>
</comment>
<feature type="binding site" evidence="4">
    <location>
        <position position="266"/>
    </location>
    <ligand>
        <name>FAD</name>
        <dbReference type="ChEBI" id="CHEBI:57692"/>
    </ligand>
</feature>
<evidence type="ECO:0000313" key="10">
    <source>
        <dbReference type="Proteomes" id="UP000054097"/>
    </source>
</evidence>
<dbReference type="Proteomes" id="UP000054097">
    <property type="component" value="Unassembled WGS sequence"/>
</dbReference>
<dbReference type="AlphaFoldDB" id="A0A0C2W246"/>
<feature type="binding site" evidence="4">
    <location>
        <begin position="48"/>
        <end position="49"/>
    </location>
    <ligand>
        <name>FAD</name>
        <dbReference type="ChEBI" id="CHEBI:57692"/>
    </ligand>
</feature>
<evidence type="ECO:0000256" key="2">
    <source>
        <dbReference type="ARBA" id="ARBA00010790"/>
    </source>
</evidence>
<evidence type="ECO:0000256" key="1">
    <source>
        <dbReference type="ARBA" id="ARBA00001974"/>
    </source>
</evidence>
<dbReference type="PROSITE" id="PS00623">
    <property type="entry name" value="GMC_OXRED_1"/>
    <property type="match status" value="1"/>
</dbReference>
<sequence length="615" mass="66400">MLSTRLIVVASVFATVVLGFPSTTLKARVVSEEDLYPSYDYVVVGGGTSGLTVADRLSEDSSKTVLVIERGLLDQREEAFWIPRLLGLAPPKYLYNLTSTPQQASLNRTFGLQAGCLVGGGSAINSMFFDRGSAGDYNLWRDLGNPGWGWDDLLPYFKKSETFHPPDSATVEKFGITYDMSVHGTSGPIQASYPPYLYPAVKNFLAAWKEFGTHNPIDGTSGDALGAFWTANTLNPDGNVRSYARTAHYDRVQSRSNLHLLPAHAVTRVLFQGTTASGVEFMPVGDSRRAKVNAKKEVIIAAGAPHTPQVLQLSGVGPSVLLKKLHIPVVVNLPGVGHNFQDHPLFVADGVLTNDLDPNPSYSANETWLEGERATYDTYRTGFYTTSSGNAAAFIPLHELTNRTDELVDAYASQEPKLQFPAGTDSTIIAGWRAQRDALLASIRAGVVAVSEYANGPTAAMAIVLEKPLSRGSITINSTDPLANPVIDYGFYKNPVDVEIQVEAIRAWRKVLSMPSWQALGAQPTNPANNITTNEQLREWVIQVSTPTTSHPSGTASMLPKNLGGVVGPDLRVYGVSKLSVVDASIIPMIPATHIQSTVYAIAEKAADLIKARNT</sequence>
<keyword evidence="4 5" id="KW-0274">FAD</keyword>
<dbReference type="GO" id="GO:0044550">
    <property type="term" value="P:secondary metabolite biosynthetic process"/>
    <property type="evidence" value="ECO:0007669"/>
    <property type="project" value="TreeGrafter"/>
</dbReference>
<dbReference type="Gene3D" id="3.30.560.10">
    <property type="entry name" value="Glucose Oxidase, domain 3"/>
    <property type="match status" value="1"/>
</dbReference>
<dbReference type="Pfam" id="PF05199">
    <property type="entry name" value="GMC_oxred_C"/>
    <property type="match status" value="1"/>
</dbReference>
<evidence type="ECO:0000313" key="9">
    <source>
        <dbReference type="EMBL" id="KIM20573.1"/>
    </source>
</evidence>
<dbReference type="PROSITE" id="PS00624">
    <property type="entry name" value="GMC_OXRED_2"/>
    <property type="match status" value="1"/>
</dbReference>
<reference evidence="10" key="2">
    <citation type="submission" date="2015-01" db="EMBL/GenBank/DDBJ databases">
        <title>Evolutionary Origins and Diversification of the Mycorrhizal Mutualists.</title>
        <authorList>
            <consortium name="DOE Joint Genome Institute"/>
            <consortium name="Mycorrhizal Genomics Consortium"/>
            <person name="Kohler A."/>
            <person name="Kuo A."/>
            <person name="Nagy L.G."/>
            <person name="Floudas D."/>
            <person name="Copeland A."/>
            <person name="Barry K.W."/>
            <person name="Cichocki N."/>
            <person name="Veneault-Fourrey C."/>
            <person name="LaButti K."/>
            <person name="Lindquist E.A."/>
            <person name="Lipzen A."/>
            <person name="Lundell T."/>
            <person name="Morin E."/>
            <person name="Murat C."/>
            <person name="Riley R."/>
            <person name="Ohm R."/>
            <person name="Sun H."/>
            <person name="Tunlid A."/>
            <person name="Henrissat B."/>
            <person name="Grigoriev I.V."/>
            <person name="Hibbett D.S."/>
            <person name="Martin F."/>
        </authorList>
    </citation>
    <scope>NUCLEOTIDE SEQUENCE [LARGE SCALE GENOMIC DNA]</scope>
    <source>
        <strain evidence="10">MAFF 305830</strain>
    </source>
</reference>
<evidence type="ECO:0000259" key="7">
    <source>
        <dbReference type="PROSITE" id="PS00623"/>
    </source>
</evidence>
<proteinExistence type="inferred from homology"/>
<keyword evidence="6" id="KW-0732">Signal</keyword>
<dbReference type="InterPro" id="IPR036188">
    <property type="entry name" value="FAD/NAD-bd_sf"/>
</dbReference>
<feature type="domain" description="Glucose-methanol-choline oxidoreductase N-terminal" evidence="8">
    <location>
        <begin position="303"/>
        <end position="317"/>
    </location>
</feature>
<evidence type="ECO:0000256" key="6">
    <source>
        <dbReference type="SAM" id="SignalP"/>
    </source>
</evidence>
<dbReference type="InterPro" id="IPR012132">
    <property type="entry name" value="GMC_OxRdtase"/>
</dbReference>
<dbReference type="GO" id="GO:0016614">
    <property type="term" value="F:oxidoreductase activity, acting on CH-OH group of donors"/>
    <property type="evidence" value="ECO:0007669"/>
    <property type="project" value="InterPro"/>
</dbReference>
<feature type="chain" id="PRO_5002173357" evidence="6">
    <location>
        <begin position="20"/>
        <end position="615"/>
    </location>
</feature>
<dbReference type="PANTHER" id="PTHR11552">
    <property type="entry name" value="GLUCOSE-METHANOL-CHOLINE GMC OXIDOREDUCTASE"/>
    <property type="match status" value="1"/>
</dbReference>
<dbReference type="Gene3D" id="3.50.50.60">
    <property type="entry name" value="FAD/NAD(P)-binding domain"/>
    <property type="match status" value="1"/>
</dbReference>
<dbReference type="HOGENOM" id="CLU_002865_6_1_1"/>
<organism evidence="9 10">
    <name type="scientific">Serendipita vermifera MAFF 305830</name>
    <dbReference type="NCBI Taxonomy" id="933852"/>
    <lineage>
        <taxon>Eukaryota</taxon>
        <taxon>Fungi</taxon>
        <taxon>Dikarya</taxon>
        <taxon>Basidiomycota</taxon>
        <taxon>Agaricomycotina</taxon>
        <taxon>Agaricomycetes</taxon>
        <taxon>Sebacinales</taxon>
        <taxon>Serendipitaceae</taxon>
        <taxon>Serendipita</taxon>
    </lineage>
</organism>
<dbReference type="Pfam" id="PF00732">
    <property type="entry name" value="GMC_oxred_N"/>
    <property type="match status" value="1"/>
</dbReference>
<dbReference type="EMBL" id="KN824421">
    <property type="protein sequence ID" value="KIM20573.1"/>
    <property type="molecule type" value="Genomic_DNA"/>
</dbReference>
<accession>A0A0C2W246</accession>
<dbReference type="PANTHER" id="PTHR11552:SF115">
    <property type="entry name" value="DEHYDROGENASE XPTC-RELATED"/>
    <property type="match status" value="1"/>
</dbReference>
<protein>
    <submittedName>
        <fullName evidence="9">GMC oxidoreductase</fullName>
    </submittedName>
</protein>
<dbReference type="PIRSF" id="PIRSF000137">
    <property type="entry name" value="Alcohol_oxidase"/>
    <property type="match status" value="1"/>
</dbReference>
<feature type="active site" description="Proton acceptor" evidence="3">
    <location>
        <position position="594"/>
    </location>
</feature>
<name>A0A0C2W246_SERVB</name>
<dbReference type="SUPFAM" id="SSF51905">
    <property type="entry name" value="FAD/NAD(P)-binding domain"/>
    <property type="match status" value="1"/>
</dbReference>
<feature type="signal peptide" evidence="6">
    <location>
        <begin position="1"/>
        <end position="19"/>
    </location>
</feature>
<reference evidence="9 10" key="1">
    <citation type="submission" date="2014-04" db="EMBL/GenBank/DDBJ databases">
        <authorList>
            <consortium name="DOE Joint Genome Institute"/>
            <person name="Kuo A."/>
            <person name="Zuccaro A."/>
            <person name="Kohler A."/>
            <person name="Nagy L.G."/>
            <person name="Floudas D."/>
            <person name="Copeland A."/>
            <person name="Barry K.W."/>
            <person name="Cichocki N."/>
            <person name="Veneault-Fourrey C."/>
            <person name="LaButti K."/>
            <person name="Lindquist E.A."/>
            <person name="Lipzen A."/>
            <person name="Lundell T."/>
            <person name="Morin E."/>
            <person name="Murat C."/>
            <person name="Sun H."/>
            <person name="Tunlid A."/>
            <person name="Henrissat B."/>
            <person name="Grigoriev I.V."/>
            <person name="Hibbett D.S."/>
            <person name="Martin F."/>
            <person name="Nordberg H.P."/>
            <person name="Cantor M.N."/>
            <person name="Hua S.X."/>
        </authorList>
    </citation>
    <scope>NUCLEOTIDE SEQUENCE [LARGE SCALE GENOMIC DNA]</scope>
    <source>
        <strain evidence="9 10">MAFF 305830</strain>
    </source>
</reference>
<dbReference type="InterPro" id="IPR007867">
    <property type="entry name" value="GMC_OxRtase_C"/>
</dbReference>
<evidence type="ECO:0000256" key="5">
    <source>
        <dbReference type="RuleBase" id="RU003968"/>
    </source>
</evidence>
<dbReference type="OrthoDB" id="269227at2759"/>
<feature type="active site" description="Proton donor" evidence="3">
    <location>
        <position position="551"/>
    </location>
</feature>
<comment type="cofactor">
    <cofactor evidence="1 4">
        <name>FAD</name>
        <dbReference type="ChEBI" id="CHEBI:57692"/>
    </cofactor>
</comment>
<keyword evidence="5" id="KW-0285">Flavoprotein</keyword>